<feature type="transmembrane region" description="Helical" evidence="1">
    <location>
        <begin position="56"/>
        <end position="77"/>
    </location>
</feature>
<feature type="transmembrane region" description="Helical" evidence="1">
    <location>
        <begin position="27"/>
        <end position="44"/>
    </location>
</feature>
<gene>
    <name evidence="2" type="ORF">ACFPK8_12610</name>
</gene>
<dbReference type="RefSeq" id="WP_343922351.1">
    <property type="nucleotide sequence ID" value="NZ_BAAAIR010000016.1"/>
</dbReference>
<proteinExistence type="predicted"/>
<organism evidence="2 3">
    <name type="scientific">Brachybacterium tyrofermentans</name>
    <dbReference type="NCBI Taxonomy" id="47848"/>
    <lineage>
        <taxon>Bacteria</taxon>
        <taxon>Bacillati</taxon>
        <taxon>Actinomycetota</taxon>
        <taxon>Actinomycetes</taxon>
        <taxon>Micrococcales</taxon>
        <taxon>Dermabacteraceae</taxon>
        <taxon>Brachybacterium</taxon>
    </lineage>
</organism>
<evidence type="ECO:0000256" key="1">
    <source>
        <dbReference type="SAM" id="Phobius"/>
    </source>
</evidence>
<keyword evidence="3" id="KW-1185">Reference proteome</keyword>
<reference evidence="3" key="1">
    <citation type="journal article" date="2019" name="Int. J. Syst. Evol. Microbiol.">
        <title>The Global Catalogue of Microorganisms (GCM) 10K type strain sequencing project: providing services to taxonomists for standard genome sequencing and annotation.</title>
        <authorList>
            <consortium name="The Broad Institute Genomics Platform"/>
            <consortium name="The Broad Institute Genome Sequencing Center for Infectious Disease"/>
            <person name="Wu L."/>
            <person name="Ma J."/>
        </authorList>
    </citation>
    <scope>NUCLEOTIDE SEQUENCE [LARGE SCALE GENOMIC DNA]</scope>
    <source>
        <strain evidence="3">CGMCC 1.16455</strain>
    </source>
</reference>
<name>A0ABW0FI79_9MICO</name>
<keyword evidence="1" id="KW-0812">Transmembrane</keyword>
<keyword evidence="1" id="KW-0472">Membrane</keyword>
<protein>
    <submittedName>
        <fullName evidence="2">Uncharacterized protein</fullName>
    </submittedName>
</protein>
<evidence type="ECO:0000313" key="2">
    <source>
        <dbReference type="EMBL" id="MFC5298356.1"/>
    </source>
</evidence>
<sequence length="87" mass="9374">MTSGTTWRAMGVDVARNGKKTPYWKRMRSMGLVFLCAGILFWVLDRLTEGPFMAGMGPGFVVGGVVVLAVSLGSWWGRPGNPPEAGE</sequence>
<accession>A0ABW0FI79</accession>
<dbReference type="GeneID" id="303296101"/>
<keyword evidence="1" id="KW-1133">Transmembrane helix</keyword>
<comment type="caution">
    <text evidence="2">The sequence shown here is derived from an EMBL/GenBank/DDBJ whole genome shotgun (WGS) entry which is preliminary data.</text>
</comment>
<evidence type="ECO:0000313" key="3">
    <source>
        <dbReference type="Proteomes" id="UP001595937"/>
    </source>
</evidence>
<dbReference type="Proteomes" id="UP001595937">
    <property type="component" value="Unassembled WGS sequence"/>
</dbReference>
<dbReference type="EMBL" id="JBHSLN010000025">
    <property type="protein sequence ID" value="MFC5298356.1"/>
    <property type="molecule type" value="Genomic_DNA"/>
</dbReference>